<gene>
    <name evidence="1" type="ORF">GC106_85070</name>
</gene>
<keyword evidence="2" id="KW-1185">Reference proteome</keyword>
<dbReference type="RefSeq" id="WP_173142420.1">
    <property type="nucleotide sequence ID" value="NZ_CBCSGW010000045.1"/>
</dbReference>
<proteinExistence type="predicted"/>
<name>A0ABX2FIK1_9PSEU</name>
<evidence type="ECO:0000313" key="1">
    <source>
        <dbReference type="EMBL" id="NRN71232.1"/>
    </source>
</evidence>
<organism evidence="1 2">
    <name type="scientific">Kibdelosporangium persicum</name>
    <dbReference type="NCBI Taxonomy" id="2698649"/>
    <lineage>
        <taxon>Bacteria</taxon>
        <taxon>Bacillati</taxon>
        <taxon>Actinomycetota</taxon>
        <taxon>Actinomycetes</taxon>
        <taxon>Pseudonocardiales</taxon>
        <taxon>Pseudonocardiaceae</taxon>
        <taxon>Kibdelosporangium</taxon>
    </lineage>
</organism>
<evidence type="ECO:0008006" key="3">
    <source>
        <dbReference type="Google" id="ProtNLM"/>
    </source>
</evidence>
<comment type="caution">
    <text evidence="1">The sequence shown here is derived from an EMBL/GenBank/DDBJ whole genome shotgun (WGS) entry which is preliminary data.</text>
</comment>
<sequence length="325" mass="35932">MELVRHNDPAWRAKSDHIAHVSLEQFGFPGLAEQLWLKKLENATYQVCCIPFRAYGMALGDIVDTTPDGATIIALKKLSGHRALRAFIPMTISGGVVEKSSSRINEAISTLGVLREWSGSRHVAVDIPPDVDPVDLVNVVQDEENAGRVVWEWADSQRFATLLSPECPTCGNEMDAHDRHVRFLLPEPVLAVSGQENAPGTWLSHSTPHESVMMQVPGAGAFVRALLPIKLEQGHAITYGVWLAIDPSKLQSVFAAWWSPEYKDLKITGFLANSIPPWGMLGSPVEAIVRDPDETPYCDRSSDPQLNRVLHDEWPHDVVLNTQAE</sequence>
<dbReference type="Pfam" id="PF14085">
    <property type="entry name" value="DUF4265"/>
    <property type="match status" value="1"/>
</dbReference>
<dbReference type="Pfam" id="PF09965">
    <property type="entry name" value="DUF2199"/>
    <property type="match status" value="1"/>
</dbReference>
<evidence type="ECO:0000313" key="2">
    <source>
        <dbReference type="Proteomes" id="UP000763557"/>
    </source>
</evidence>
<reference evidence="1 2" key="1">
    <citation type="submission" date="2020-01" db="EMBL/GenBank/DDBJ databases">
        <title>Kibdelosporangium persica a novel Actinomycetes from a hot desert in Iran.</title>
        <authorList>
            <person name="Safaei N."/>
            <person name="Zaburannyi N."/>
            <person name="Mueller R."/>
            <person name="Wink J."/>
        </authorList>
    </citation>
    <scope>NUCLEOTIDE SEQUENCE [LARGE SCALE GENOMIC DNA]</scope>
    <source>
        <strain evidence="1 2">4NS15</strain>
    </source>
</reference>
<dbReference type="InterPro" id="IPR025361">
    <property type="entry name" value="DUF4265"/>
</dbReference>
<dbReference type="InterPro" id="IPR018697">
    <property type="entry name" value="DUF2199"/>
</dbReference>
<dbReference type="EMBL" id="JAAATY010000055">
    <property type="protein sequence ID" value="NRN71232.1"/>
    <property type="molecule type" value="Genomic_DNA"/>
</dbReference>
<accession>A0ABX2FIK1</accession>
<protein>
    <recommendedName>
        <fullName evidence="3">DUF2199 domain-containing protein</fullName>
    </recommendedName>
</protein>
<dbReference type="Proteomes" id="UP000763557">
    <property type="component" value="Unassembled WGS sequence"/>
</dbReference>